<evidence type="ECO:0000256" key="7">
    <source>
        <dbReference type="ARBA" id="ARBA00023040"/>
    </source>
</evidence>
<dbReference type="GO" id="GO:0004930">
    <property type="term" value="F:G protein-coupled receptor activity"/>
    <property type="evidence" value="ECO:0007669"/>
    <property type="project" value="UniProtKB-KW"/>
</dbReference>
<dbReference type="PROSITE" id="PS00237">
    <property type="entry name" value="G_PROTEIN_RECEP_F1_1"/>
    <property type="match status" value="1"/>
</dbReference>
<dbReference type="GeneTree" id="ENSGT01150000286990"/>
<evidence type="ECO:0000256" key="12">
    <source>
        <dbReference type="RuleBase" id="RU363047"/>
    </source>
</evidence>
<evidence type="ECO:0000256" key="1">
    <source>
        <dbReference type="ARBA" id="ARBA00004651"/>
    </source>
</evidence>
<keyword evidence="9 11" id="KW-0675">Receptor</keyword>
<dbReference type="PRINTS" id="PR00237">
    <property type="entry name" value="GPCRRHODOPSN"/>
</dbReference>
<dbReference type="GO" id="GO:0004984">
    <property type="term" value="F:olfactory receptor activity"/>
    <property type="evidence" value="ECO:0007669"/>
    <property type="project" value="InterPro"/>
</dbReference>
<organism evidence="14 15">
    <name type="scientific">Podarcis muralis</name>
    <name type="common">Wall lizard</name>
    <name type="synonym">Lacerta muralis</name>
    <dbReference type="NCBI Taxonomy" id="64176"/>
    <lineage>
        <taxon>Eukaryota</taxon>
        <taxon>Metazoa</taxon>
        <taxon>Chordata</taxon>
        <taxon>Craniata</taxon>
        <taxon>Vertebrata</taxon>
        <taxon>Euteleostomi</taxon>
        <taxon>Lepidosauria</taxon>
        <taxon>Squamata</taxon>
        <taxon>Bifurcata</taxon>
        <taxon>Unidentata</taxon>
        <taxon>Episquamata</taxon>
        <taxon>Laterata</taxon>
        <taxon>Lacertibaenia</taxon>
        <taxon>Lacertidae</taxon>
        <taxon>Podarcis</taxon>
    </lineage>
</organism>
<evidence type="ECO:0000256" key="2">
    <source>
        <dbReference type="ARBA" id="ARBA00022475"/>
    </source>
</evidence>
<evidence type="ECO:0000256" key="10">
    <source>
        <dbReference type="ARBA" id="ARBA00023224"/>
    </source>
</evidence>
<dbReference type="Gene3D" id="1.20.1070.10">
    <property type="entry name" value="Rhodopsin 7-helix transmembrane proteins"/>
    <property type="match status" value="2"/>
</dbReference>
<keyword evidence="4 11" id="KW-0812">Transmembrane</keyword>
<feature type="transmembrane region" description="Helical" evidence="12">
    <location>
        <begin position="179"/>
        <end position="198"/>
    </location>
</feature>
<dbReference type="FunFam" id="1.20.1070.10:FF:000410">
    <property type="entry name" value="Olfactory receptor 1348"/>
    <property type="match status" value="1"/>
</dbReference>
<evidence type="ECO:0000256" key="5">
    <source>
        <dbReference type="ARBA" id="ARBA00022725"/>
    </source>
</evidence>
<dbReference type="InterPro" id="IPR017452">
    <property type="entry name" value="GPCR_Rhodpsn_7TM"/>
</dbReference>
<protein>
    <recommendedName>
        <fullName evidence="12">Olfactory receptor</fullName>
    </recommendedName>
</protein>
<keyword evidence="7 11" id="KW-0297">G-protein coupled receptor</keyword>
<feature type="transmembrane region" description="Helical" evidence="12">
    <location>
        <begin position="29"/>
        <end position="53"/>
    </location>
</feature>
<dbReference type="InterPro" id="IPR000725">
    <property type="entry name" value="Olfact_rcpt"/>
</dbReference>
<keyword evidence="5 12" id="KW-0552">Olfaction</keyword>
<dbReference type="InterPro" id="IPR000276">
    <property type="entry name" value="GPCR_Rhodpsn"/>
</dbReference>
<evidence type="ECO:0000313" key="15">
    <source>
        <dbReference type="Proteomes" id="UP000472272"/>
    </source>
</evidence>
<dbReference type="CDD" id="cd15911">
    <property type="entry name" value="7tmA_OR11A-like"/>
    <property type="match status" value="1"/>
</dbReference>
<comment type="similarity">
    <text evidence="11">Belongs to the G-protein coupled receptor 1 family.</text>
</comment>
<evidence type="ECO:0000259" key="13">
    <source>
        <dbReference type="PROSITE" id="PS50262"/>
    </source>
</evidence>
<evidence type="ECO:0000256" key="11">
    <source>
        <dbReference type="RuleBase" id="RU000688"/>
    </source>
</evidence>
<dbReference type="Pfam" id="PF00001">
    <property type="entry name" value="7tm_1"/>
    <property type="match status" value="1"/>
</dbReference>
<feature type="transmembrane region" description="Helical" evidence="12">
    <location>
        <begin position="303"/>
        <end position="322"/>
    </location>
</feature>
<dbReference type="SUPFAM" id="SSF81321">
    <property type="entry name" value="Family A G protein-coupled receptor-like"/>
    <property type="match status" value="2"/>
</dbReference>
<accession>A0A670JLU4</accession>
<keyword evidence="2 12" id="KW-1003">Cell membrane</keyword>
<feature type="domain" description="G-protein coupled receptors family 1 profile" evidence="13">
    <location>
        <begin position="44"/>
        <end position="320"/>
    </location>
</feature>
<dbReference type="PANTHER" id="PTHR26452">
    <property type="entry name" value="OLFACTORY RECEPTOR"/>
    <property type="match status" value="1"/>
</dbReference>
<feature type="transmembrane region" description="Helical" evidence="12">
    <location>
        <begin position="227"/>
        <end position="256"/>
    </location>
</feature>
<dbReference type="PRINTS" id="PR00245">
    <property type="entry name" value="OLFACTORYR"/>
</dbReference>
<feature type="transmembrane region" description="Helical" evidence="12">
    <location>
        <begin position="65"/>
        <end position="85"/>
    </location>
</feature>
<sequence length="352" mass="39711">MEKREKDNQTTVTEFIILGFKSLPELQTLLFIIFLAIYMVTMVGNLLIAAVVLANHNLHKPMYFFLGNLSVLDTCYTSTILPRILASIINDYHRISFSGCFLQFYFFAFLAGAESYLLSAMSYDRYLAICKPLHYVTLMNNRLCVQLSLASWMTGIVASAFTTFFASQRLCVQLSVAPWIIGAVLTAITAFCASHLNFCGPNEIDHFFCDYTPLLMLSCGETKQAEILMTVVGFAGIMPPLILTLTSYACIINTILKIPSNSGRKKAFSTCSSHLIVVTIFYGTLIIVYMLPNTDTLRGLNKIFSLCYTILTPMFNPFIYSLRNRDFKQALTKAFRKFVSERTMEGNQMQQN</sequence>
<keyword evidence="10 11" id="KW-0807">Transducer</keyword>
<evidence type="ECO:0000256" key="8">
    <source>
        <dbReference type="ARBA" id="ARBA00023136"/>
    </source>
</evidence>
<keyword evidence="3 12" id="KW-0716">Sensory transduction</keyword>
<dbReference type="Ensembl" id="ENSPMRT00000025409.1">
    <property type="protein sequence ID" value="ENSPMRP00000023947.1"/>
    <property type="gene ID" value="ENSPMRG00000015502.1"/>
</dbReference>
<evidence type="ECO:0000256" key="4">
    <source>
        <dbReference type="ARBA" id="ARBA00022692"/>
    </source>
</evidence>
<dbReference type="OMA" id="YITIMKN"/>
<keyword evidence="15" id="KW-1185">Reference proteome</keyword>
<reference evidence="14" key="3">
    <citation type="submission" date="2025-09" db="UniProtKB">
        <authorList>
            <consortium name="Ensembl"/>
        </authorList>
    </citation>
    <scope>IDENTIFICATION</scope>
</reference>
<dbReference type="FunFam" id="1.20.1070.10:FF:000001">
    <property type="entry name" value="Olfactory receptor"/>
    <property type="match status" value="1"/>
</dbReference>
<evidence type="ECO:0000256" key="9">
    <source>
        <dbReference type="ARBA" id="ARBA00023170"/>
    </source>
</evidence>
<keyword evidence="6 12" id="KW-1133">Transmembrane helix</keyword>
<comment type="subcellular location">
    <subcellularLocation>
        <location evidence="1 12">Cell membrane</location>
        <topology evidence="1 12">Multi-pass membrane protein</topology>
    </subcellularLocation>
</comment>
<evidence type="ECO:0000256" key="3">
    <source>
        <dbReference type="ARBA" id="ARBA00022606"/>
    </source>
</evidence>
<evidence type="ECO:0000313" key="14">
    <source>
        <dbReference type="Ensembl" id="ENSPMRP00000023947.1"/>
    </source>
</evidence>
<dbReference type="PROSITE" id="PS50262">
    <property type="entry name" value="G_PROTEIN_RECEP_F1_2"/>
    <property type="match status" value="1"/>
</dbReference>
<dbReference type="GO" id="GO:0005886">
    <property type="term" value="C:plasma membrane"/>
    <property type="evidence" value="ECO:0007669"/>
    <property type="project" value="UniProtKB-SubCell"/>
</dbReference>
<feature type="transmembrane region" description="Helical" evidence="12">
    <location>
        <begin position="97"/>
        <end position="118"/>
    </location>
</feature>
<feature type="transmembrane region" description="Helical" evidence="12">
    <location>
        <begin position="149"/>
        <end position="167"/>
    </location>
</feature>
<name>A0A670JLU4_PODMU</name>
<proteinExistence type="inferred from homology"/>
<dbReference type="AlphaFoldDB" id="A0A670JLU4"/>
<dbReference type="Proteomes" id="UP000472272">
    <property type="component" value="Chromosome 13"/>
</dbReference>
<reference evidence="14 15" key="1">
    <citation type="journal article" date="2019" name="Proc. Natl. Acad. Sci. U.S.A.">
        <title>Regulatory changes in pterin and carotenoid genes underlie balanced color polymorphisms in the wall lizard.</title>
        <authorList>
            <person name="Andrade P."/>
            <person name="Pinho C."/>
            <person name="Perez I de Lanuza G."/>
            <person name="Afonso S."/>
            <person name="Brejcha J."/>
            <person name="Rubin C.J."/>
            <person name="Wallerman O."/>
            <person name="Pereira P."/>
            <person name="Sabatino S.J."/>
            <person name="Bellati A."/>
            <person name="Pellitteri-Rosa D."/>
            <person name="Bosakova Z."/>
            <person name="Bunikis I."/>
            <person name="Carretero M.A."/>
            <person name="Feiner N."/>
            <person name="Marsik P."/>
            <person name="Pauperio F."/>
            <person name="Salvi D."/>
            <person name="Soler L."/>
            <person name="While G.M."/>
            <person name="Uller T."/>
            <person name="Font E."/>
            <person name="Andersson L."/>
            <person name="Carneiro M."/>
        </authorList>
    </citation>
    <scope>NUCLEOTIDE SEQUENCE</scope>
</reference>
<dbReference type="InterPro" id="IPR050516">
    <property type="entry name" value="Olfactory_GPCR"/>
</dbReference>
<reference evidence="14" key="2">
    <citation type="submission" date="2025-08" db="UniProtKB">
        <authorList>
            <consortium name="Ensembl"/>
        </authorList>
    </citation>
    <scope>IDENTIFICATION</scope>
</reference>
<dbReference type="Pfam" id="PF13853">
    <property type="entry name" value="7tm_4"/>
    <property type="match status" value="1"/>
</dbReference>
<feature type="transmembrane region" description="Helical" evidence="12">
    <location>
        <begin position="268"/>
        <end position="291"/>
    </location>
</feature>
<keyword evidence="8 12" id="KW-0472">Membrane</keyword>
<evidence type="ECO:0000256" key="6">
    <source>
        <dbReference type="ARBA" id="ARBA00022989"/>
    </source>
</evidence>